<evidence type="ECO:0000313" key="5">
    <source>
        <dbReference type="Proteomes" id="UP000800235"/>
    </source>
</evidence>
<dbReference type="OrthoDB" id="5338512at2759"/>
<feature type="transmembrane region" description="Helical" evidence="2">
    <location>
        <begin position="194"/>
        <end position="221"/>
    </location>
</feature>
<keyword evidence="3" id="KW-0732">Signal</keyword>
<feature type="compositionally biased region" description="Low complexity" evidence="1">
    <location>
        <begin position="148"/>
        <end position="183"/>
    </location>
</feature>
<name>A0A9P4P1M5_9PEZI</name>
<evidence type="ECO:0000256" key="3">
    <source>
        <dbReference type="SAM" id="SignalP"/>
    </source>
</evidence>
<feature type="compositionally biased region" description="Polar residues" evidence="1">
    <location>
        <begin position="270"/>
        <end position="288"/>
    </location>
</feature>
<protein>
    <submittedName>
        <fullName evidence="4">Uncharacterized protein</fullName>
    </submittedName>
</protein>
<feature type="region of interest" description="Disordered" evidence="1">
    <location>
        <begin position="270"/>
        <end position="375"/>
    </location>
</feature>
<evidence type="ECO:0000256" key="2">
    <source>
        <dbReference type="SAM" id="Phobius"/>
    </source>
</evidence>
<keyword evidence="2" id="KW-0812">Transmembrane</keyword>
<proteinExistence type="predicted"/>
<dbReference type="Proteomes" id="UP000800235">
    <property type="component" value="Unassembled WGS sequence"/>
</dbReference>
<reference evidence="4" key="1">
    <citation type="journal article" date="2020" name="Stud. Mycol.">
        <title>101 Dothideomycetes genomes: a test case for predicting lifestyles and emergence of pathogens.</title>
        <authorList>
            <person name="Haridas S."/>
            <person name="Albert R."/>
            <person name="Binder M."/>
            <person name="Bloem J."/>
            <person name="Labutti K."/>
            <person name="Salamov A."/>
            <person name="Andreopoulos B."/>
            <person name="Baker S."/>
            <person name="Barry K."/>
            <person name="Bills G."/>
            <person name="Bluhm B."/>
            <person name="Cannon C."/>
            <person name="Castanera R."/>
            <person name="Culley D."/>
            <person name="Daum C."/>
            <person name="Ezra D."/>
            <person name="Gonzalez J."/>
            <person name="Henrissat B."/>
            <person name="Kuo A."/>
            <person name="Liang C."/>
            <person name="Lipzen A."/>
            <person name="Lutzoni F."/>
            <person name="Magnuson J."/>
            <person name="Mondo S."/>
            <person name="Nolan M."/>
            <person name="Ohm R."/>
            <person name="Pangilinan J."/>
            <person name="Park H.-J."/>
            <person name="Ramirez L."/>
            <person name="Alfaro M."/>
            <person name="Sun H."/>
            <person name="Tritt A."/>
            <person name="Yoshinaga Y."/>
            <person name="Zwiers L.-H."/>
            <person name="Turgeon B."/>
            <person name="Goodwin S."/>
            <person name="Spatafora J."/>
            <person name="Crous P."/>
            <person name="Grigoriev I."/>
        </authorList>
    </citation>
    <scope>NUCLEOTIDE SEQUENCE</scope>
    <source>
        <strain evidence="4">CBS 130266</strain>
    </source>
</reference>
<organism evidence="4 5">
    <name type="scientific">Tothia fuscella</name>
    <dbReference type="NCBI Taxonomy" id="1048955"/>
    <lineage>
        <taxon>Eukaryota</taxon>
        <taxon>Fungi</taxon>
        <taxon>Dikarya</taxon>
        <taxon>Ascomycota</taxon>
        <taxon>Pezizomycotina</taxon>
        <taxon>Dothideomycetes</taxon>
        <taxon>Pleosporomycetidae</taxon>
        <taxon>Venturiales</taxon>
        <taxon>Cylindrosympodiaceae</taxon>
        <taxon>Tothia</taxon>
    </lineage>
</organism>
<comment type="caution">
    <text evidence="4">The sequence shown here is derived from an EMBL/GenBank/DDBJ whole genome shotgun (WGS) entry which is preliminary data.</text>
</comment>
<feature type="compositionally biased region" description="Basic residues" evidence="1">
    <location>
        <begin position="340"/>
        <end position="349"/>
    </location>
</feature>
<feature type="compositionally biased region" description="Polar residues" evidence="1">
    <location>
        <begin position="297"/>
        <end position="329"/>
    </location>
</feature>
<keyword evidence="2" id="KW-1133">Transmembrane helix</keyword>
<sequence>MRSTRLRAVALLSAVYTAASVSAAALASADTHHLFARDTQVCGGNANYTQCGQNLPSTFCCPGSTTCLRLNNTDTATALCCPPNSDCSFIQPISCDMSLQDPVKNPTSYLKTEDLSRIMAQCGTDGKCCPLGYECDNSLCRMQDSTKKAPFPSSSSSATPSATSTTTSTSDPTTTPTKTSSPANMSPTAVPNKFPAGAVFAGFFPGIILGLLIALGIFFFLKRRKQKAKEGYGYERESKLFGGPPPRPKISDPIYQNGMSDRTDFMHARSASSNSIPPEMLPNSQQGNTGFGGGYYHNQQPSSNNTKNNRPYTDSTTATFVSPSTQQKSLDAPFETPTRPQRHPTKRVRALFSKSPSLRSKPSLKAKDRNTLGKSRGSLETIDILMREQAPLTPAPPAMGMLQPLRYDSGGPGTPPVKVAYEDAYRAAGVSPPKSAGGVVQQQQQQQWGMERRY</sequence>
<feature type="region of interest" description="Disordered" evidence="1">
    <location>
        <begin position="148"/>
        <end position="187"/>
    </location>
</feature>
<accession>A0A9P4P1M5</accession>
<dbReference type="AlphaFoldDB" id="A0A9P4P1M5"/>
<dbReference type="EMBL" id="MU007014">
    <property type="protein sequence ID" value="KAF2435168.1"/>
    <property type="molecule type" value="Genomic_DNA"/>
</dbReference>
<feature type="compositionally biased region" description="Low complexity" evidence="1">
    <location>
        <begin position="353"/>
        <end position="363"/>
    </location>
</feature>
<keyword evidence="5" id="KW-1185">Reference proteome</keyword>
<keyword evidence="2" id="KW-0472">Membrane</keyword>
<feature type="chain" id="PRO_5040373527" evidence="3">
    <location>
        <begin position="24"/>
        <end position="454"/>
    </location>
</feature>
<feature type="signal peptide" evidence="3">
    <location>
        <begin position="1"/>
        <end position="23"/>
    </location>
</feature>
<evidence type="ECO:0000256" key="1">
    <source>
        <dbReference type="SAM" id="MobiDB-lite"/>
    </source>
</evidence>
<evidence type="ECO:0000313" key="4">
    <source>
        <dbReference type="EMBL" id="KAF2435168.1"/>
    </source>
</evidence>
<gene>
    <name evidence="4" type="ORF">EJ08DRAFT_391967</name>
</gene>
<feature type="region of interest" description="Disordered" evidence="1">
    <location>
        <begin position="430"/>
        <end position="454"/>
    </location>
</feature>